<proteinExistence type="predicted"/>
<evidence type="ECO:0000313" key="2">
    <source>
        <dbReference type="Proteomes" id="UP000485058"/>
    </source>
</evidence>
<organism evidence="1 2">
    <name type="scientific">Haematococcus lacustris</name>
    <name type="common">Green alga</name>
    <name type="synonym">Haematococcus pluvialis</name>
    <dbReference type="NCBI Taxonomy" id="44745"/>
    <lineage>
        <taxon>Eukaryota</taxon>
        <taxon>Viridiplantae</taxon>
        <taxon>Chlorophyta</taxon>
        <taxon>core chlorophytes</taxon>
        <taxon>Chlorophyceae</taxon>
        <taxon>CS clade</taxon>
        <taxon>Chlamydomonadales</taxon>
        <taxon>Haematococcaceae</taxon>
        <taxon>Haematococcus</taxon>
    </lineage>
</organism>
<accession>A0A699ZU30</accession>
<gene>
    <name evidence="1" type="ORF">HaLaN_16446</name>
</gene>
<feature type="non-terminal residue" evidence="1">
    <location>
        <position position="81"/>
    </location>
</feature>
<evidence type="ECO:0000313" key="1">
    <source>
        <dbReference type="EMBL" id="GFH19492.1"/>
    </source>
</evidence>
<reference evidence="1 2" key="1">
    <citation type="submission" date="2020-02" db="EMBL/GenBank/DDBJ databases">
        <title>Draft genome sequence of Haematococcus lacustris strain NIES-144.</title>
        <authorList>
            <person name="Morimoto D."/>
            <person name="Nakagawa S."/>
            <person name="Yoshida T."/>
            <person name="Sawayama S."/>
        </authorList>
    </citation>
    <scope>NUCLEOTIDE SEQUENCE [LARGE SCALE GENOMIC DNA]</scope>
    <source>
        <strain evidence="1 2">NIES-144</strain>
    </source>
</reference>
<keyword evidence="2" id="KW-1185">Reference proteome</keyword>
<comment type="caution">
    <text evidence="1">The sequence shown here is derived from an EMBL/GenBank/DDBJ whole genome shotgun (WGS) entry which is preliminary data.</text>
</comment>
<dbReference type="EMBL" id="BLLF01001472">
    <property type="protein sequence ID" value="GFH19492.1"/>
    <property type="molecule type" value="Genomic_DNA"/>
</dbReference>
<sequence length="81" mass="8779">MSILRGLHTSCTGHQVKPPGHQVSAIVQGRFSAASSALMPRITKRSIAGPLTQSNITLFTRSRFSRTLHCLLVPGFARPPK</sequence>
<dbReference type="AlphaFoldDB" id="A0A699ZU30"/>
<dbReference type="Proteomes" id="UP000485058">
    <property type="component" value="Unassembled WGS sequence"/>
</dbReference>
<name>A0A699ZU30_HAELA</name>
<protein>
    <submittedName>
        <fullName evidence="1">Uncharacterized protein</fullName>
    </submittedName>
</protein>